<evidence type="ECO:0000256" key="2">
    <source>
        <dbReference type="ARBA" id="ARBA00008854"/>
    </source>
</evidence>
<comment type="subcellular location">
    <subcellularLocation>
        <location evidence="1">Membrane</location>
        <topology evidence="1">Single-pass membrane protein</topology>
    </subcellularLocation>
</comment>
<protein>
    <submittedName>
        <fullName evidence="7">LemA family protein</fullName>
    </submittedName>
</protein>
<reference evidence="7 8" key="1">
    <citation type="journal article" date="2019" name="Int. J. Syst. Evol. Microbiol.">
        <title>The Global Catalogue of Microorganisms (GCM) 10K type strain sequencing project: providing services to taxonomists for standard genome sequencing and annotation.</title>
        <authorList>
            <consortium name="The Broad Institute Genomics Platform"/>
            <consortium name="The Broad Institute Genome Sequencing Center for Infectious Disease"/>
            <person name="Wu L."/>
            <person name="Ma J."/>
        </authorList>
    </citation>
    <scope>NUCLEOTIDE SEQUENCE [LARGE SCALE GENOMIC DNA]</scope>
    <source>
        <strain evidence="7 8">JCM 15134</strain>
    </source>
</reference>
<evidence type="ECO:0000256" key="6">
    <source>
        <dbReference type="SAM" id="Phobius"/>
    </source>
</evidence>
<keyword evidence="3 6" id="KW-0812">Transmembrane</keyword>
<comment type="similarity">
    <text evidence="2">Belongs to the LemA family.</text>
</comment>
<dbReference type="InterPro" id="IPR023353">
    <property type="entry name" value="LemA-like_dom_sf"/>
</dbReference>
<evidence type="ECO:0000256" key="3">
    <source>
        <dbReference type="ARBA" id="ARBA00022692"/>
    </source>
</evidence>
<dbReference type="Pfam" id="PF04011">
    <property type="entry name" value="LemA"/>
    <property type="match status" value="1"/>
</dbReference>
<gene>
    <name evidence="7" type="ORF">GCM10009104_02100</name>
</gene>
<dbReference type="PANTHER" id="PTHR34478:SF1">
    <property type="entry name" value="PROTEIN LEMA"/>
    <property type="match status" value="1"/>
</dbReference>
<evidence type="ECO:0000313" key="7">
    <source>
        <dbReference type="EMBL" id="GAA0681158.1"/>
    </source>
</evidence>
<dbReference type="InterPro" id="IPR007156">
    <property type="entry name" value="MamQ_LemA"/>
</dbReference>
<dbReference type="EMBL" id="BAAAET010000001">
    <property type="protein sequence ID" value="GAA0681158.1"/>
    <property type="molecule type" value="Genomic_DNA"/>
</dbReference>
<accession>A0ABN1I1L5</accession>
<dbReference type="Proteomes" id="UP001499915">
    <property type="component" value="Unassembled WGS sequence"/>
</dbReference>
<dbReference type="Gene3D" id="1.20.1440.20">
    <property type="entry name" value="LemA-like domain"/>
    <property type="match status" value="1"/>
</dbReference>
<evidence type="ECO:0000256" key="4">
    <source>
        <dbReference type="ARBA" id="ARBA00022989"/>
    </source>
</evidence>
<dbReference type="RefSeq" id="WP_343800944.1">
    <property type="nucleotide sequence ID" value="NZ_BAAAET010000001.1"/>
</dbReference>
<sequence length="190" mass="21398">MDTTLIILLAIIVVAALYFISLYNHLVRLKHGVSRAWANIDVLLKQRHDELPKLVETCKQHMGYEQATLTAVIEARSAVASARERGDIGALGQAETQLRLGLGNLFAVAEDYPELTASDSFHHLRSRITGLESGIADRREYYNDSVNLLNVRIEQFPDVLIARRFGFKPSQLLEFDEAEKADVDMQQLFS</sequence>
<proteinExistence type="inferred from homology"/>
<evidence type="ECO:0000256" key="1">
    <source>
        <dbReference type="ARBA" id="ARBA00004167"/>
    </source>
</evidence>
<dbReference type="PANTHER" id="PTHR34478">
    <property type="entry name" value="PROTEIN LEMA"/>
    <property type="match status" value="1"/>
</dbReference>
<evidence type="ECO:0000256" key="5">
    <source>
        <dbReference type="ARBA" id="ARBA00023136"/>
    </source>
</evidence>
<keyword evidence="8" id="KW-1185">Reference proteome</keyword>
<name>A0ABN1I1L5_9GAMM</name>
<feature type="transmembrane region" description="Helical" evidence="6">
    <location>
        <begin position="6"/>
        <end position="26"/>
    </location>
</feature>
<evidence type="ECO:0000313" key="8">
    <source>
        <dbReference type="Proteomes" id="UP001499915"/>
    </source>
</evidence>
<organism evidence="7 8">
    <name type="scientific">Marinobacterium maritimum</name>
    <dbReference type="NCBI Taxonomy" id="500162"/>
    <lineage>
        <taxon>Bacteria</taxon>
        <taxon>Pseudomonadati</taxon>
        <taxon>Pseudomonadota</taxon>
        <taxon>Gammaproteobacteria</taxon>
        <taxon>Oceanospirillales</taxon>
        <taxon>Oceanospirillaceae</taxon>
        <taxon>Marinobacterium</taxon>
    </lineage>
</organism>
<dbReference type="SUPFAM" id="SSF140478">
    <property type="entry name" value="LemA-like"/>
    <property type="match status" value="1"/>
</dbReference>
<comment type="caution">
    <text evidence="7">The sequence shown here is derived from an EMBL/GenBank/DDBJ whole genome shotgun (WGS) entry which is preliminary data.</text>
</comment>
<keyword evidence="5 6" id="KW-0472">Membrane</keyword>
<keyword evidence="4 6" id="KW-1133">Transmembrane helix</keyword>